<comment type="caution">
    <text evidence="1">The sequence shown here is derived from an EMBL/GenBank/DDBJ whole genome shotgun (WGS) entry which is preliminary data.</text>
</comment>
<name>A0ABQ6JJ37_9ACTN</name>
<dbReference type="SUPFAM" id="SSF56784">
    <property type="entry name" value="HAD-like"/>
    <property type="match status" value="1"/>
</dbReference>
<proteinExistence type="predicted"/>
<dbReference type="Proteomes" id="UP001157017">
    <property type="component" value="Unassembled WGS sequence"/>
</dbReference>
<organism evidence="1 2">
    <name type="scientific">Angustibacter aerolatus</name>
    <dbReference type="NCBI Taxonomy" id="1162965"/>
    <lineage>
        <taxon>Bacteria</taxon>
        <taxon>Bacillati</taxon>
        <taxon>Actinomycetota</taxon>
        <taxon>Actinomycetes</taxon>
        <taxon>Kineosporiales</taxon>
        <taxon>Kineosporiaceae</taxon>
    </lineage>
</organism>
<dbReference type="InterPro" id="IPR036412">
    <property type="entry name" value="HAD-like_sf"/>
</dbReference>
<evidence type="ECO:0008006" key="3">
    <source>
        <dbReference type="Google" id="ProtNLM"/>
    </source>
</evidence>
<keyword evidence="2" id="KW-1185">Reference proteome</keyword>
<evidence type="ECO:0000313" key="2">
    <source>
        <dbReference type="Proteomes" id="UP001157017"/>
    </source>
</evidence>
<dbReference type="Pfam" id="PF08282">
    <property type="entry name" value="Hydrolase_3"/>
    <property type="match status" value="1"/>
</dbReference>
<dbReference type="InterPro" id="IPR023214">
    <property type="entry name" value="HAD_sf"/>
</dbReference>
<dbReference type="PANTHER" id="PTHR10000">
    <property type="entry name" value="PHOSPHOSERINE PHOSPHATASE"/>
    <property type="match status" value="1"/>
</dbReference>
<accession>A0ABQ6JJ37</accession>
<evidence type="ECO:0000313" key="1">
    <source>
        <dbReference type="EMBL" id="GMA86882.1"/>
    </source>
</evidence>
<dbReference type="Gene3D" id="3.40.50.1000">
    <property type="entry name" value="HAD superfamily/HAD-like"/>
    <property type="match status" value="1"/>
</dbReference>
<reference evidence="2" key="1">
    <citation type="journal article" date="2019" name="Int. J. Syst. Evol. Microbiol.">
        <title>The Global Catalogue of Microorganisms (GCM) 10K type strain sequencing project: providing services to taxonomists for standard genome sequencing and annotation.</title>
        <authorList>
            <consortium name="The Broad Institute Genomics Platform"/>
            <consortium name="The Broad Institute Genome Sequencing Center for Infectious Disease"/>
            <person name="Wu L."/>
            <person name="Ma J."/>
        </authorList>
    </citation>
    <scope>NUCLEOTIDE SEQUENCE [LARGE SCALE GENOMIC DNA]</scope>
    <source>
        <strain evidence="2">NBRC 108730</strain>
    </source>
</reference>
<protein>
    <recommendedName>
        <fullName evidence="3">Hydrolase</fullName>
    </recommendedName>
</protein>
<dbReference type="EMBL" id="BSUZ01000001">
    <property type="protein sequence ID" value="GMA86882.1"/>
    <property type="molecule type" value="Genomic_DNA"/>
</dbReference>
<gene>
    <name evidence="1" type="ORF">GCM10025868_21320</name>
</gene>
<dbReference type="PANTHER" id="PTHR10000:SF8">
    <property type="entry name" value="HAD SUPERFAMILY HYDROLASE-LIKE, TYPE 3"/>
    <property type="match status" value="1"/>
</dbReference>
<sequence>MAFGDMPNDVEMLTWAGRGYAMTDGHPEALAAADAVAPPCHDDGVAQVLEALLAETS</sequence>